<sequence length="1047" mass="107683">MKLGSFFIALKTAESYVIRDEENTAYDVQPVKECISKIGNICVAQRITGYTKKPTSTISETLVSSDTPKEDKNNFEMSPLIGYMLTKDKDYLTLGVQGSDINGLSNPAVNYLAAQKAQDGDLAMSLAMSKNPLLPISDVLTQDGTIAVATAKNNNLKADPNGVAAATFLAGAKNPYTAFALSGSTIPAQGIAANSKNPLYYALGGNADMAAGYAALGGNTWDKTGADPWLAYAVSGDPATLHAGLNNNVADRTRDYSAYLSGNPVMSYTMTGNPLAAGVRSNVKVNKSNNPVMNLYAAKQGVQAATALTGNANAAYAAQKYAADNNFDVTKTVLADQLGNPLLTKALTNDQNLVLSQVAASADADTKKFLGAMTKDPSMALAVSGDPASVYAASKDDPEKLSLAMATGNPAIAYAMTKDPTLMALSSDDPKVKQLGAALSGDTIMAGVVGGPAAALAADTADPVRSMMIQQLDNPIAAYQLTNDERALFINDKDNKLSAGVNAPLVAALTKDPLLTAATTGNIMASYYADKPDPMKSMILNGSGNPALAYAGALRDPDVTRSDAMIDAAIAGGNTDMAAAKILGKGAPPAIQLGAAGVPIHNNVPEFILGATGNAHAALLADGTDTISDEDILLGSQSNSAALTYGLTGSNVLAAITDPEAKANPVLVGANSKTDAMETFVATGDATAANLASVDVAAPTANDEINKAVLAGQLDSPLATYAITKDKDLMAIQMAENGDANPNTIAFLTQDQANTYALTGDAKAAYIAKGLPTDTTSEQLKKFYAAETGNPALAYAVTKDATLAALTAGPENVANDLGLTYLLSKDATVQPHHAFALTGGNPATLIAGNQNTDADKLVTLSAAATGNPALAYGLTKDPTLAAVTSDQFKAAQKPHSTVGAVLARTNPELAYSFTGNSNYLLQSELAGNPSLALALGQNAPQLTAAQLASSAFLTQDQAYALYGNPLVYSVDQATQKQLGLASALGSPAVGYLVDPNKGKDATKTLNNVLASQSANPLAAAAAIQTNNPILQYGVTQHPYFLYNSLLN</sequence>
<evidence type="ECO:0000313" key="1">
    <source>
        <dbReference type="EMBL" id="CAG5113522.1"/>
    </source>
</evidence>
<proteinExistence type="predicted"/>
<organism evidence="1 2">
    <name type="scientific">Oikopleura dioica</name>
    <name type="common">Tunicate</name>
    <dbReference type="NCBI Taxonomy" id="34765"/>
    <lineage>
        <taxon>Eukaryota</taxon>
        <taxon>Metazoa</taxon>
        <taxon>Chordata</taxon>
        <taxon>Tunicata</taxon>
        <taxon>Appendicularia</taxon>
        <taxon>Copelata</taxon>
        <taxon>Oikopleuridae</taxon>
        <taxon>Oikopleura</taxon>
    </lineage>
</organism>
<dbReference type="Proteomes" id="UP001158576">
    <property type="component" value="Chromosome 2"/>
</dbReference>
<reference evidence="1 2" key="1">
    <citation type="submission" date="2021-04" db="EMBL/GenBank/DDBJ databases">
        <authorList>
            <person name="Bliznina A."/>
        </authorList>
    </citation>
    <scope>NUCLEOTIDE SEQUENCE [LARGE SCALE GENOMIC DNA]</scope>
</reference>
<evidence type="ECO:0000313" key="2">
    <source>
        <dbReference type="Proteomes" id="UP001158576"/>
    </source>
</evidence>
<dbReference type="EMBL" id="OU015567">
    <property type="protein sequence ID" value="CAG5113522.1"/>
    <property type="molecule type" value="Genomic_DNA"/>
</dbReference>
<protein>
    <submittedName>
        <fullName evidence="1">Oidioi.mRNA.OKI2018_I69.chr2.g7624.t1.cds</fullName>
    </submittedName>
</protein>
<accession>A0ABN7TA92</accession>
<keyword evidence="2" id="KW-1185">Reference proteome</keyword>
<gene>
    <name evidence="1" type="ORF">OKIOD_LOCUS16389</name>
</gene>
<name>A0ABN7TA92_OIKDI</name>